<comment type="caution">
    <text evidence="1">The sequence shown here is derived from an EMBL/GenBank/DDBJ whole genome shotgun (WGS) entry which is preliminary data.</text>
</comment>
<evidence type="ECO:0000313" key="2">
    <source>
        <dbReference type="Proteomes" id="UP000589351"/>
    </source>
</evidence>
<name>A0A6V7RPC6_9STAP</name>
<accession>A0A6V7RPC6</accession>
<gene>
    <name evidence="1" type="ORF">JEODO184_01893</name>
</gene>
<organism evidence="1 2">
    <name type="scientific">Jeotgalicoccus meleagridis</name>
    <dbReference type="NCBI Taxonomy" id="2759181"/>
    <lineage>
        <taxon>Bacteria</taxon>
        <taxon>Bacillati</taxon>
        <taxon>Bacillota</taxon>
        <taxon>Bacilli</taxon>
        <taxon>Bacillales</taxon>
        <taxon>Staphylococcaceae</taxon>
        <taxon>Jeotgalicoccus</taxon>
    </lineage>
</organism>
<protein>
    <submittedName>
        <fullName evidence="1">Uncharacterized protein</fullName>
    </submittedName>
</protein>
<proteinExistence type="predicted"/>
<dbReference type="EMBL" id="CAJEWD010000008">
    <property type="protein sequence ID" value="CAD2080258.1"/>
    <property type="molecule type" value="Genomic_DNA"/>
</dbReference>
<sequence>MKIIYKDRDSTVSQTSLLIMAIVNVVTFKKIDKVDNYVKEQKKKMTDEMKNRKDVL</sequence>
<keyword evidence="2" id="KW-1185">Reference proteome</keyword>
<reference evidence="1 2" key="1">
    <citation type="submission" date="2020-07" db="EMBL/GenBank/DDBJ databases">
        <authorList>
            <person name="Criscuolo A."/>
        </authorList>
    </citation>
    <scope>NUCLEOTIDE SEQUENCE [LARGE SCALE GENOMIC DNA]</scope>
    <source>
        <strain evidence="1">CIP111649</strain>
    </source>
</reference>
<evidence type="ECO:0000313" key="1">
    <source>
        <dbReference type="EMBL" id="CAD2080258.1"/>
    </source>
</evidence>
<dbReference type="RefSeq" id="WP_185126391.1">
    <property type="nucleotide sequence ID" value="NZ_CAJEWD010000008.1"/>
</dbReference>
<dbReference type="AlphaFoldDB" id="A0A6V7RPC6"/>
<dbReference type="Proteomes" id="UP000589351">
    <property type="component" value="Unassembled WGS sequence"/>
</dbReference>